<dbReference type="EMBL" id="CP001322">
    <property type="protein sequence ID" value="ACL03524.1"/>
    <property type="molecule type" value="Genomic_DNA"/>
</dbReference>
<dbReference type="KEGG" id="dal:Dalk_1827"/>
<dbReference type="KEGG" id="dal:Dalk_3867"/>
<dbReference type="InterPro" id="IPR047650">
    <property type="entry name" value="Transpos_IS110"/>
</dbReference>
<dbReference type="PANTHER" id="PTHR33055">
    <property type="entry name" value="TRANSPOSASE FOR INSERTION SEQUENCE ELEMENT IS1111A"/>
    <property type="match status" value="1"/>
</dbReference>
<proteinExistence type="predicted"/>
<dbReference type="EMBL" id="CP001322">
    <property type="protein sequence ID" value="ACL01908.1"/>
    <property type="molecule type" value="Genomic_DNA"/>
</dbReference>
<reference evidence="7 11" key="2">
    <citation type="journal article" date="2012" name="Environ. Microbiol.">
        <title>The genome sequence of Desulfatibacillum alkenivorans AK-01: a blueprint for anaerobic alkane oxidation.</title>
        <authorList>
            <person name="Callaghan A.V."/>
            <person name="Morris B.E."/>
            <person name="Pereira I.A."/>
            <person name="McInerney M.J."/>
            <person name="Austin R.N."/>
            <person name="Groves J.T."/>
            <person name="Kukor J.J."/>
            <person name="Suflita J.M."/>
            <person name="Young L.Y."/>
            <person name="Zylstra G.J."/>
            <person name="Wawrik B."/>
        </authorList>
    </citation>
    <scope>NUCLEOTIDE SEQUENCE [LARGE SCALE GENOMIC DNA]</scope>
    <source>
        <strain evidence="7 11">AK-01</strain>
    </source>
</reference>
<dbReference type="KEGG" id="dal:Dalk_0601"/>
<evidence type="ECO:0000313" key="5">
    <source>
        <dbReference type="EMBL" id="ACL03524.1"/>
    </source>
</evidence>
<reference evidence="7" key="1">
    <citation type="submission" date="2008-12" db="EMBL/GenBank/DDBJ databases">
        <title>Complete sequence of Desulfatibacillum alkenivorans AK-01.</title>
        <authorList>
            <consortium name="US DOE Joint Genome Institute"/>
            <person name="Lucas S."/>
            <person name="Copeland A."/>
            <person name="Lapidus A."/>
            <person name="Glavina del Rio T."/>
            <person name="Dalin E."/>
            <person name="Tice H."/>
            <person name="Bruce D."/>
            <person name="Goodwin L."/>
            <person name="Pitluck S."/>
            <person name="Chertkov O."/>
            <person name="Brettin T."/>
            <person name="Detter J.C."/>
            <person name="Han C."/>
            <person name="Larimer F."/>
            <person name="Land M."/>
            <person name="Hauser L."/>
            <person name="Kyrpides N."/>
            <person name="Ovchinnikova G."/>
            <person name="Wawrik B."/>
            <person name="Richardson P."/>
        </authorList>
    </citation>
    <scope>NUCLEOTIDE SEQUENCE [LARGE SCALE GENOMIC DNA]</scope>
    <source>
        <strain evidence="7">AK-01</strain>
    </source>
</reference>
<dbReference type="NCBIfam" id="NF033542">
    <property type="entry name" value="transpos_IS110"/>
    <property type="match status" value="1"/>
</dbReference>
<dbReference type="eggNOG" id="COG3547">
    <property type="taxonomic scope" value="Bacteria"/>
</dbReference>
<dbReference type="KEGG" id="dal:Dalk_0199"/>
<dbReference type="EMBL" id="CP001322">
    <property type="protein sequence ID" value="ACL04948.1"/>
    <property type="molecule type" value="Genomic_DNA"/>
</dbReference>
<evidence type="ECO:0000313" key="8">
    <source>
        <dbReference type="EMBL" id="ACL04948.1"/>
    </source>
</evidence>
<evidence type="ECO:0000259" key="1">
    <source>
        <dbReference type="Pfam" id="PF01548"/>
    </source>
</evidence>
<name>B8FBC8_DESAL</name>
<evidence type="ECO:0000313" key="3">
    <source>
        <dbReference type="EMBL" id="ACL01908.1"/>
    </source>
</evidence>
<dbReference type="EMBL" id="CP001322">
    <property type="protein sequence ID" value="ACL03841.1"/>
    <property type="molecule type" value="Genomic_DNA"/>
</dbReference>
<dbReference type="PANTHER" id="PTHR33055:SF13">
    <property type="entry name" value="TRANSPOSASE"/>
    <property type="match status" value="1"/>
</dbReference>
<dbReference type="KEGG" id="dal:Dalk_2147"/>
<dbReference type="GO" id="GO:0003677">
    <property type="term" value="F:DNA binding"/>
    <property type="evidence" value="ECO:0007669"/>
    <property type="project" value="InterPro"/>
</dbReference>
<dbReference type="Pfam" id="PF02371">
    <property type="entry name" value="Transposase_20"/>
    <property type="match status" value="1"/>
</dbReference>
<evidence type="ECO:0000313" key="11">
    <source>
        <dbReference type="Proteomes" id="UP000000739"/>
    </source>
</evidence>
<dbReference type="EMBL" id="CP001322">
    <property type="protein sequence ID" value="ACL04572.1"/>
    <property type="molecule type" value="Genomic_DNA"/>
</dbReference>
<keyword evidence="11" id="KW-1185">Reference proteome</keyword>
<organism evidence="7 11">
    <name type="scientific">Desulfatibacillum aliphaticivorans</name>
    <dbReference type="NCBI Taxonomy" id="218208"/>
    <lineage>
        <taxon>Bacteria</taxon>
        <taxon>Pseudomonadati</taxon>
        <taxon>Thermodesulfobacteriota</taxon>
        <taxon>Desulfobacteria</taxon>
        <taxon>Desulfobacterales</taxon>
        <taxon>Desulfatibacillaceae</taxon>
        <taxon>Desulfatibacillum</taxon>
    </lineage>
</organism>
<dbReference type="GO" id="GO:0004803">
    <property type="term" value="F:transposase activity"/>
    <property type="evidence" value="ECO:0007669"/>
    <property type="project" value="InterPro"/>
</dbReference>
<evidence type="ECO:0000313" key="4">
    <source>
        <dbReference type="EMBL" id="ACL02306.1"/>
    </source>
</evidence>
<evidence type="ECO:0000313" key="10">
    <source>
        <dbReference type="EMBL" id="ACL06860.1"/>
    </source>
</evidence>
<sequence>MEQQNFSRIENFRQLKTEIRNSPRHLIVGIDVAKEKHHAFFGTPYGAVIQRKLVFDNSMEGFEKLLETVRIHTRPKGLEIPVFGLEATANYHKPLGEFLIRRGFHVALVSGVAVRRNRELLDGRWDKNDTKDAANVADLVSQGKILFYDFPSQAVREIQSLVSLKIKLKKMETGLLVRIRNHILAMYFPELDRFCQRGPDLSLAVIRRMLDPKRIAEMDFADFCMETIGRYPKPNQQLRLAAIQNAARNSVGCGFTEAAGVEAAMLVESLLHTREQVKRTEKMIRKIAKQLPHYEYLMSIPGFGPDITSRVIAAIGDPWRFDNYRQVLKLAGLDLNASRSGKTSGGAKPVLSKRGKSNLRYALYQAALIASTRNPPFMEWMAEKIQGREKERGIKTKMRVKLAAKMLVIAWTLMKNQEPFDPKYLNI</sequence>
<dbReference type="KEGG" id="dal:Dalk_5190"/>
<dbReference type="InterPro" id="IPR002525">
    <property type="entry name" value="Transp_IS110-like_N"/>
</dbReference>
<dbReference type="EMBL" id="CP001322">
    <property type="protein sequence ID" value="ACL02306.1"/>
    <property type="molecule type" value="Genomic_DNA"/>
</dbReference>
<protein>
    <submittedName>
        <fullName evidence="7">Transposase</fullName>
    </submittedName>
</protein>
<dbReference type="AlphaFoldDB" id="B8FBC8"/>
<dbReference type="InterPro" id="IPR003346">
    <property type="entry name" value="Transposase_20"/>
</dbReference>
<evidence type="ECO:0000313" key="6">
    <source>
        <dbReference type="EMBL" id="ACL03841.1"/>
    </source>
</evidence>
<dbReference type="KEGG" id="dal:Dalk_3258"/>
<dbReference type="RefSeq" id="WP_012609348.1">
    <property type="nucleotide sequence ID" value="NC_011768.1"/>
</dbReference>
<accession>B8FBC8</accession>
<dbReference type="EMBL" id="CP001322">
    <property type="protein sequence ID" value="ACL06860.1"/>
    <property type="molecule type" value="Genomic_DNA"/>
</dbReference>
<dbReference type="Proteomes" id="UP000000739">
    <property type="component" value="Chromosome"/>
</dbReference>
<evidence type="ECO:0000313" key="7">
    <source>
        <dbReference type="EMBL" id="ACL04572.1"/>
    </source>
</evidence>
<evidence type="ECO:0000313" key="9">
    <source>
        <dbReference type="EMBL" id="ACL05553.1"/>
    </source>
</evidence>
<dbReference type="HOGENOM" id="CLU_036902_4_8_7"/>
<dbReference type="KEGG" id="dal:Dalk_2882"/>
<dbReference type="GO" id="GO:0006313">
    <property type="term" value="P:DNA transposition"/>
    <property type="evidence" value="ECO:0007669"/>
    <property type="project" value="InterPro"/>
</dbReference>
<gene>
    <name evidence="3" type="ordered locus">Dalk_0199</name>
    <name evidence="4" type="ordered locus">Dalk_0601</name>
    <name evidence="5" type="ordered locus">Dalk_1827</name>
    <name evidence="6" type="ordered locus">Dalk_2147</name>
    <name evidence="7" type="ordered locus">Dalk_2882</name>
    <name evidence="8" type="ordered locus">Dalk_3258</name>
    <name evidence="9" type="ordered locus">Dalk_3867</name>
    <name evidence="10" type="ordered locus">Dalk_5190</name>
</gene>
<dbReference type="Pfam" id="PF01548">
    <property type="entry name" value="DEDD_Tnp_IS110"/>
    <property type="match status" value="1"/>
</dbReference>
<feature type="domain" description="Transposase IS116/IS110/IS902 C-terminal" evidence="2">
    <location>
        <begin position="295"/>
        <end position="378"/>
    </location>
</feature>
<evidence type="ECO:0000259" key="2">
    <source>
        <dbReference type="Pfam" id="PF02371"/>
    </source>
</evidence>
<feature type="domain" description="Transposase IS110-like N-terminal" evidence="1">
    <location>
        <begin position="28"/>
        <end position="188"/>
    </location>
</feature>
<dbReference type="EMBL" id="CP001322">
    <property type="protein sequence ID" value="ACL05553.1"/>
    <property type="molecule type" value="Genomic_DNA"/>
</dbReference>